<sequence>MLVKTEDVDVGVLFVFNKGHSISSFYCNVVVAVCIDFD</sequence>
<evidence type="ECO:0000313" key="2">
    <source>
        <dbReference type="Proteomes" id="UP000663874"/>
    </source>
</evidence>
<organism evidence="1 2">
    <name type="scientific">Rotaria sordida</name>
    <dbReference type="NCBI Taxonomy" id="392033"/>
    <lineage>
        <taxon>Eukaryota</taxon>
        <taxon>Metazoa</taxon>
        <taxon>Spiralia</taxon>
        <taxon>Gnathifera</taxon>
        <taxon>Rotifera</taxon>
        <taxon>Eurotatoria</taxon>
        <taxon>Bdelloidea</taxon>
        <taxon>Philodinida</taxon>
        <taxon>Philodinidae</taxon>
        <taxon>Rotaria</taxon>
    </lineage>
</organism>
<dbReference type="EMBL" id="CAJOBE010056021">
    <property type="protein sequence ID" value="CAF4372178.1"/>
    <property type="molecule type" value="Genomic_DNA"/>
</dbReference>
<protein>
    <submittedName>
        <fullName evidence="1">Uncharacterized protein</fullName>
    </submittedName>
</protein>
<comment type="caution">
    <text evidence="1">The sequence shown here is derived from an EMBL/GenBank/DDBJ whole genome shotgun (WGS) entry which is preliminary data.</text>
</comment>
<reference evidence="1" key="1">
    <citation type="submission" date="2021-02" db="EMBL/GenBank/DDBJ databases">
        <authorList>
            <person name="Nowell W R."/>
        </authorList>
    </citation>
    <scope>NUCLEOTIDE SEQUENCE</scope>
</reference>
<gene>
    <name evidence="1" type="ORF">FNK824_LOCUS43033</name>
</gene>
<accession>A0A820MHR9</accession>
<dbReference type="Proteomes" id="UP000663874">
    <property type="component" value="Unassembled WGS sequence"/>
</dbReference>
<evidence type="ECO:0000313" key="1">
    <source>
        <dbReference type="EMBL" id="CAF4372178.1"/>
    </source>
</evidence>
<dbReference type="AlphaFoldDB" id="A0A820MHR9"/>
<proteinExistence type="predicted"/>
<name>A0A820MHR9_9BILA</name>
<feature type="non-terminal residue" evidence="1">
    <location>
        <position position="38"/>
    </location>
</feature>